<organism evidence="1 2">
    <name type="scientific">Araneus ventricosus</name>
    <name type="common">Orbweaver spider</name>
    <name type="synonym">Epeira ventricosa</name>
    <dbReference type="NCBI Taxonomy" id="182803"/>
    <lineage>
        <taxon>Eukaryota</taxon>
        <taxon>Metazoa</taxon>
        <taxon>Ecdysozoa</taxon>
        <taxon>Arthropoda</taxon>
        <taxon>Chelicerata</taxon>
        <taxon>Arachnida</taxon>
        <taxon>Araneae</taxon>
        <taxon>Araneomorphae</taxon>
        <taxon>Entelegynae</taxon>
        <taxon>Araneoidea</taxon>
        <taxon>Araneidae</taxon>
        <taxon>Araneus</taxon>
    </lineage>
</organism>
<reference evidence="1 2" key="1">
    <citation type="journal article" date="2019" name="Sci. Rep.">
        <title>Orb-weaving spider Araneus ventricosus genome elucidates the spidroin gene catalogue.</title>
        <authorList>
            <person name="Kono N."/>
            <person name="Nakamura H."/>
            <person name="Ohtoshi R."/>
            <person name="Moran D.A.P."/>
            <person name="Shinohara A."/>
            <person name="Yoshida Y."/>
            <person name="Fujiwara M."/>
            <person name="Mori M."/>
            <person name="Tomita M."/>
            <person name="Arakawa K."/>
        </authorList>
    </citation>
    <scope>NUCLEOTIDE SEQUENCE [LARGE SCALE GENOMIC DNA]</scope>
</reference>
<dbReference type="Proteomes" id="UP000499080">
    <property type="component" value="Unassembled WGS sequence"/>
</dbReference>
<evidence type="ECO:0000313" key="1">
    <source>
        <dbReference type="EMBL" id="GBM65567.1"/>
    </source>
</evidence>
<evidence type="ECO:0000313" key="2">
    <source>
        <dbReference type="Proteomes" id="UP000499080"/>
    </source>
</evidence>
<dbReference type="EMBL" id="BGPR01001984">
    <property type="protein sequence ID" value="GBM65567.1"/>
    <property type="molecule type" value="Genomic_DNA"/>
</dbReference>
<keyword evidence="2" id="KW-1185">Reference proteome</keyword>
<gene>
    <name evidence="1" type="ORF">AVEN_169849_1</name>
</gene>
<accession>A0A4Y2HJS3</accession>
<comment type="caution">
    <text evidence="1">The sequence shown here is derived from an EMBL/GenBank/DDBJ whole genome shotgun (WGS) entry which is preliminary data.</text>
</comment>
<dbReference type="AlphaFoldDB" id="A0A4Y2HJS3"/>
<sequence length="103" mass="11560">MRTKKNSLTTINGTRVALVDILHTNDEANRGGEICNFHVSAGVMNRFTNVRRVHVAGQHFGTSWQTKSYRYSGLKEFIYKHLSMILRSSSQTTPEKGSESSAN</sequence>
<protein>
    <submittedName>
        <fullName evidence="1">Uncharacterized protein</fullName>
    </submittedName>
</protein>
<name>A0A4Y2HJS3_ARAVE</name>
<proteinExistence type="predicted"/>